<dbReference type="EMBL" id="QOVM01000007">
    <property type="protein sequence ID" value="RXG20701.1"/>
    <property type="molecule type" value="Genomic_DNA"/>
</dbReference>
<keyword evidence="2 3" id="KW-0040">ANK repeat</keyword>
<dbReference type="Gene3D" id="1.25.40.20">
    <property type="entry name" value="Ankyrin repeat-containing domain"/>
    <property type="match status" value="3"/>
</dbReference>
<dbReference type="InterPro" id="IPR036770">
    <property type="entry name" value="Ankyrin_rpt-contain_sf"/>
</dbReference>
<feature type="domain" description="MACPF" evidence="4">
    <location>
        <begin position="142"/>
        <end position="294"/>
    </location>
</feature>
<dbReference type="AlphaFoldDB" id="A0A4Q0P318"/>
<comment type="caution">
    <text evidence="5">The sequence shown here is derived from an EMBL/GenBank/DDBJ whole genome shotgun (WGS) entry which is preliminary data.</text>
</comment>
<name>A0A4Q0P318_9FLAO</name>
<dbReference type="InterPro" id="IPR020864">
    <property type="entry name" value="MACPF"/>
</dbReference>
<evidence type="ECO:0000256" key="2">
    <source>
        <dbReference type="ARBA" id="ARBA00023043"/>
    </source>
</evidence>
<accession>A0A4Q0P318</accession>
<dbReference type="InterPro" id="IPR002110">
    <property type="entry name" value="Ankyrin_rpt"/>
</dbReference>
<dbReference type="Proteomes" id="UP000289238">
    <property type="component" value="Unassembled WGS sequence"/>
</dbReference>
<dbReference type="Pfam" id="PF12796">
    <property type="entry name" value="Ank_2"/>
    <property type="match status" value="1"/>
</dbReference>
<dbReference type="PROSITE" id="PS50088">
    <property type="entry name" value="ANK_REPEAT"/>
    <property type="match status" value="2"/>
</dbReference>
<keyword evidence="6" id="KW-1185">Reference proteome</keyword>
<feature type="repeat" description="ANK" evidence="3">
    <location>
        <begin position="1031"/>
        <end position="1066"/>
    </location>
</feature>
<proteinExistence type="predicted"/>
<dbReference type="SUPFAM" id="SSF48403">
    <property type="entry name" value="Ankyrin repeat"/>
    <property type="match status" value="2"/>
</dbReference>
<keyword evidence="1" id="KW-0677">Repeat</keyword>
<gene>
    <name evidence="5" type="ORF">DSM00_2805</name>
</gene>
<organism evidence="5 6">
    <name type="scientific">Leeuwenhoekiella aequorea</name>
    <dbReference type="NCBI Taxonomy" id="283736"/>
    <lineage>
        <taxon>Bacteria</taxon>
        <taxon>Pseudomonadati</taxon>
        <taxon>Bacteroidota</taxon>
        <taxon>Flavobacteriia</taxon>
        <taxon>Flavobacteriales</taxon>
        <taxon>Flavobacteriaceae</taxon>
        <taxon>Leeuwenhoekiella</taxon>
    </lineage>
</organism>
<dbReference type="Pfam" id="PF01823">
    <property type="entry name" value="MACPF"/>
    <property type="match status" value="1"/>
</dbReference>
<dbReference type="PROSITE" id="PS50297">
    <property type="entry name" value="ANK_REP_REGION"/>
    <property type="match status" value="1"/>
</dbReference>
<evidence type="ECO:0000256" key="3">
    <source>
        <dbReference type="PROSITE-ProRule" id="PRU00023"/>
    </source>
</evidence>
<protein>
    <submittedName>
        <fullName evidence="5">Ankyrin repeat protein</fullName>
    </submittedName>
</protein>
<dbReference type="PANTHER" id="PTHR24198">
    <property type="entry name" value="ANKYRIN REPEAT AND PROTEIN KINASE DOMAIN-CONTAINING PROTEIN"/>
    <property type="match status" value="1"/>
</dbReference>
<evidence type="ECO:0000256" key="1">
    <source>
        <dbReference type="ARBA" id="ARBA00022737"/>
    </source>
</evidence>
<feature type="repeat" description="ANK" evidence="3">
    <location>
        <begin position="1067"/>
        <end position="1101"/>
    </location>
</feature>
<evidence type="ECO:0000259" key="4">
    <source>
        <dbReference type="Pfam" id="PF01823"/>
    </source>
</evidence>
<dbReference type="PANTHER" id="PTHR24198:SF188">
    <property type="entry name" value="ANKYRIN REPEAT DOMAIN 55"/>
    <property type="match status" value="1"/>
</dbReference>
<evidence type="ECO:0000313" key="6">
    <source>
        <dbReference type="Proteomes" id="UP000289238"/>
    </source>
</evidence>
<reference evidence="5 6" key="1">
    <citation type="submission" date="2018-07" db="EMBL/GenBank/DDBJ databases">
        <title>Leeuwenhoekiella genomics.</title>
        <authorList>
            <person name="Tahon G."/>
            <person name="Willems A."/>
        </authorList>
    </citation>
    <scope>NUCLEOTIDE SEQUENCE [LARGE SCALE GENOMIC DNA]</scope>
    <source>
        <strain evidence="5 6">LMG 22550</strain>
    </source>
</reference>
<dbReference type="GO" id="GO:0005737">
    <property type="term" value="C:cytoplasm"/>
    <property type="evidence" value="ECO:0007669"/>
    <property type="project" value="TreeGrafter"/>
</dbReference>
<dbReference type="SMART" id="SM00248">
    <property type="entry name" value="ANK"/>
    <property type="match status" value="8"/>
</dbReference>
<evidence type="ECO:0000313" key="5">
    <source>
        <dbReference type="EMBL" id="RXG20701.1"/>
    </source>
</evidence>
<sequence>MIKFSFLYFLFFISFSAVLAQRETSNRLLLSPGFSVDIRFMDPLDYSKVSVISGTTSAIFNSPEEITTSKLKTKLNSQLNYEFITSAYDYEKQVLKADNLQRPFSSRFSSVYNTANILETSEDFLIVFCLRTKPVYERQLANQPLSDTFRDAVVRLGRDISPQGFISKFGTHYSTQVTYGGKFISKNAIRRQDFVESPYTENEFKAAVLKSITQQQQNTTITDPYIHLAPAQYYTQGGATTEMWDERWEQTVNSENAEVIDAQFVEITNLLTETNFPDIEDIELKRKSLQEAIETARLKSVSWQTKMRPTEFFKKYSLQFTQKIGKLIKQRVGTEEQDAKSYIGDLFFGSFNEHGEPMKTTPLIDYNGIDLNTLLTEEEINVNKLLEFTISPEELKNAYVSVWDDTQKLVKGANRTTLFISGNEEARTYFREALVKPVYKEVTITTIDKDVFKVAYSLELVKTKKNLQSLASGYNYSLDSELIAAAASGDTANLEKLYFKGASRRTDGVVKAIIQNFETADLLNLVFDFGVIPSTDDLDLAFDPDYFAKEKVIALLERGAVPKNNMIYKAVAYQEPEVIHALLRTGAKSVNNDVAFAAKSNNYQVIKALMSLDYEGFVAEENMLAIAVANGDEELTKKFIDYGASANPEILKLALDADSPQILDLVKAVSKNSSQVFEVVAASNDEVLFDYFANQGAVTITNEVLTTAISNNNINILKQALDSGGSVAFALNQALKLNNIDAIRLSLKKGGAADSVFEYAASNNDFELYKELIEKYKGDSQLALTTAVSLDKLEFARYILAGKEHKVELDTSMDLAVKNENIDMLQLLTSEGGNPQTVVEAAVKTGNVKILEYLIGQGVNTTDASLIKSAAAAKNKELVALLLATKQVDINLVLTDLIKLQSPEIIEDALKQEVRVSKENLELAIALDNERIVAQLLEQTEPSVLSERLLSKTIEKDMNVAVDFLIERLDNPDFAFRAAFQYKNKNALQIALRRGATVQESDLMEAAKFHFNDAIPVLLKQNLPASITDMEGNTLLHIISYRYDSGDENLLDLLIASGININAKNKIGETPLHWAVKAGMSNEILIKKLIENGALPEAETVSSRSVTDYAETKEVRQLLKRLELR</sequence>